<comment type="similarity">
    <text evidence="2 15">Belongs to the ETS family.</text>
</comment>
<dbReference type="GO" id="GO:0000977">
    <property type="term" value="F:RNA polymerase II transcription regulatory region sequence-specific DNA binding"/>
    <property type="evidence" value="ECO:0007669"/>
    <property type="project" value="UniProtKB-ARBA"/>
</dbReference>
<feature type="compositionally biased region" description="Basic residues" evidence="16">
    <location>
        <begin position="207"/>
        <end position="217"/>
    </location>
</feature>
<comment type="subcellular location">
    <subcellularLocation>
        <location evidence="1 15">Nucleus</location>
    </subcellularLocation>
</comment>
<dbReference type="CDD" id="cd08535">
    <property type="entry name" value="SAM_PNT-Tel_Yan"/>
    <property type="match status" value="1"/>
</dbReference>
<keyword evidence="10" id="KW-0804">Transcription</keyword>
<keyword evidence="8" id="KW-0805">Transcription regulation</keyword>
<feature type="region of interest" description="Disordered" evidence="16">
    <location>
        <begin position="301"/>
        <end position="345"/>
    </location>
</feature>
<keyword evidence="17" id="KW-0812">Transmembrane</keyword>
<keyword evidence="4" id="KW-1017">Isopeptide bond</keyword>
<evidence type="ECO:0000259" key="19">
    <source>
        <dbReference type="PROSITE" id="PS51433"/>
    </source>
</evidence>
<evidence type="ECO:0000259" key="18">
    <source>
        <dbReference type="PROSITE" id="PS50061"/>
    </source>
</evidence>
<dbReference type="InterPro" id="IPR000418">
    <property type="entry name" value="Ets_dom"/>
</dbReference>
<comment type="subunit">
    <text evidence="13">Can form homodimers or heterodimers with TEL2 or FLI1. Interacts with L3MBTL1 and HDAC9.</text>
</comment>
<dbReference type="AlphaFoldDB" id="A0A8B9JLE5"/>
<evidence type="ECO:0000256" key="13">
    <source>
        <dbReference type="ARBA" id="ARBA00063414"/>
    </source>
</evidence>
<evidence type="ECO:0000256" key="9">
    <source>
        <dbReference type="ARBA" id="ARBA00023125"/>
    </source>
</evidence>
<dbReference type="SUPFAM" id="SSF46785">
    <property type="entry name" value="Winged helix' DNA-binding domain"/>
    <property type="match status" value="1"/>
</dbReference>
<dbReference type="Gene3D" id="1.10.150.50">
    <property type="entry name" value="Transcription Factor, Ets-1"/>
    <property type="match status" value="1"/>
</dbReference>
<reference evidence="20" key="1">
    <citation type="submission" date="2025-08" db="UniProtKB">
        <authorList>
            <consortium name="Ensembl"/>
        </authorList>
    </citation>
    <scope>IDENTIFICATION</scope>
</reference>
<dbReference type="Gene3D" id="1.10.10.10">
    <property type="entry name" value="Winged helix-like DNA-binding domain superfamily/Winged helix DNA-binding domain"/>
    <property type="match status" value="1"/>
</dbReference>
<keyword evidence="6" id="KW-0832">Ubl conjugation</keyword>
<feature type="region of interest" description="Disordered" evidence="16">
    <location>
        <begin position="49"/>
        <end position="80"/>
    </location>
</feature>
<dbReference type="InterPro" id="IPR036388">
    <property type="entry name" value="WH-like_DNA-bd_sf"/>
</dbReference>
<evidence type="ECO:0000256" key="17">
    <source>
        <dbReference type="SAM" id="Phobius"/>
    </source>
</evidence>
<feature type="transmembrane region" description="Helical" evidence="17">
    <location>
        <begin position="20"/>
        <end position="39"/>
    </location>
</feature>
<keyword evidence="17" id="KW-0472">Membrane</keyword>
<dbReference type="GO" id="GO:0005634">
    <property type="term" value="C:nucleus"/>
    <property type="evidence" value="ECO:0007669"/>
    <property type="project" value="UniProtKB-SubCell"/>
</dbReference>
<evidence type="ECO:0000256" key="10">
    <source>
        <dbReference type="ARBA" id="ARBA00023163"/>
    </source>
</evidence>
<dbReference type="Proteomes" id="UP000694621">
    <property type="component" value="Unplaced"/>
</dbReference>
<feature type="compositionally biased region" description="Polar residues" evidence="16">
    <location>
        <begin position="49"/>
        <end position="60"/>
    </location>
</feature>
<dbReference type="Ensembl" id="ENSAMXT00005025795.1">
    <property type="protein sequence ID" value="ENSAMXP00005023356.1"/>
    <property type="gene ID" value="ENSAMXG00005011984.1"/>
</dbReference>
<dbReference type="GO" id="GO:0030154">
    <property type="term" value="P:cell differentiation"/>
    <property type="evidence" value="ECO:0007669"/>
    <property type="project" value="TreeGrafter"/>
</dbReference>
<keyword evidence="5" id="KW-0597">Phosphoprotein</keyword>
<dbReference type="SUPFAM" id="SSF47769">
    <property type="entry name" value="SAM/Pointed domain"/>
    <property type="match status" value="1"/>
</dbReference>
<protein>
    <recommendedName>
        <fullName evidence="14">Transcription factor ETV6</fullName>
    </recommendedName>
</protein>
<keyword evidence="7" id="KW-0007">Acetylation</keyword>
<dbReference type="InterPro" id="IPR003118">
    <property type="entry name" value="Pointed_dom"/>
</dbReference>
<dbReference type="FunFam" id="1.10.150.50:FF:000030">
    <property type="entry name" value="transcription factor ETV6"/>
    <property type="match status" value="1"/>
</dbReference>
<dbReference type="PRINTS" id="PR00454">
    <property type="entry name" value="ETSDOMAIN"/>
</dbReference>
<feature type="region of interest" description="Disordered" evidence="16">
    <location>
        <begin position="190"/>
        <end position="285"/>
    </location>
</feature>
<dbReference type="SMART" id="SM00413">
    <property type="entry name" value="ETS"/>
    <property type="match status" value="1"/>
</dbReference>
<sequence>HSPSPGDITELFFCCVSNSFIRLYVFVYITLCVCVCVCVQQERSAFSPSASPLPNSTSSPAHAPPPVANARTDEEPSRLPGHLRLQPVFWSREDVGQWLRWAEREFALRPISSGSFQMNGKALLLLTKEDFRYRSPHSGDVLYELLQHILKQRKTHSPFPSTYYPGTPFHSLPEAALQQHKLEETVLRTPRGTDALHLHPPTIELRHRSRSPHHTAPRRSPADPSQLHSLSSGEDPQQTSSQLPDSNNHLPEDLYSLSVSPTAPNGHCPAPREAPRPGSPCQEESAPPRVIQLMPSAIMHPLLLSPGRGGVPGDFRHGRAAPQENGREGKGLAGHQQPHQLHQQEDTRYRNQIIMPVSPPEEQGMPIGRIADCRLLWDYVYQLLSDSRYENYIRWEDRETKVFRILDPNGLARLWGNHKNRTNMTYEKMSRALRHYYKLNIIRKEPGQRLLFRFMKTPDEIMSGQTDRLEHMESDTDEQIYVKEEC</sequence>
<evidence type="ECO:0000256" key="15">
    <source>
        <dbReference type="RuleBase" id="RU004019"/>
    </source>
</evidence>
<keyword evidence="17" id="KW-1133">Transmembrane helix</keyword>
<dbReference type="PROSITE" id="PS50061">
    <property type="entry name" value="ETS_DOMAIN_3"/>
    <property type="match status" value="1"/>
</dbReference>
<comment type="function">
    <text evidence="12">Transcriptional repressor; binds to the DNA sequence 5'-CCGGAAGT-3'. Plays a role in hematopoiesis and malignant transformation.</text>
</comment>
<feature type="compositionally biased region" description="Polar residues" evidence="16">
    <location>
        <begin position="226"/>
        <end position="249"/>
    </location>
</feature>
<dbReference type="SMART" id="SM00251">
    <property type="entry name" value="SAM_PNT"/>
    <property type="match status" value="1"/>
</dbReference>
<dbReference type="Pfam" id="PF02198">
    <property type="entry name" value="SAM_PNT"/>
    <property type="match status" value="1"/>
</dbReference>
<keyword evidence="11 15" id="KW-0539">Nucleus</keyword>
<dbReference type="PROSITE" id="PS51433">
    <property type="entry name" value="PNT"/>
    <property type="match status" value="1"/>
</dbReference>
<evidence type="ECO:0000256" key="2">
    <source>
        <dbReference type="ARBA" id="ARBA00005562"/>
    </source>
</evidence>
<feature type="domain" description="ETS" evidence="18">
    <location>
        <begin position="374"/>
        <end position="455"/>
    </location>
</feature>
<dbReference type="InterPro" id="IPR036390">
    <property type="entry name" value="WH_DNA-bd_sf"/>
</dbReference>
<evidence type="ECO:0000256" key="1">
    <source>
        <dbReference type="ARBA" id="ARBA00004123"/>
    </source>
</evidence>
<evidence type="ECO:0000256" key="14">
    <source>
        <dbReference type="ARBA" id="ARBA00067754"/>
    </source>
</evidence>
<evidence type="ECO:0000256" key="8">
    <source>
        <dbReference type="ARBA" id="ARBA00023015"/>
    </source>
</evidence>
<dbReference type="PANTHER" id="PTHR11849">
    <property type="entry name" value="ETS"/>
    <property type="match status" value="1"/>
</dbReference>
<proteinExistence type="inferred from homology"/>
<dbReference type="PROSITE" id="PS00346">
    <property type="entry name" value="ETS_DOMAIN_2"/>
    <property type="match status" value="1"/>
</dbReference>
<dbReference type="PANTHER" id="PTHR11849:SF19">
    <property type="entry name" value="TRANSCRIPTION FACTOR ETV6"/>
    <property type="match status" value="1"/>
</dbReference>
<dbReference type="Pfam" id="PF00178">
    <property type="entry name" value="Ets"/>
    <property type="match status" value="1"/>
</dbReference>
<evidence type="ECO:0000313" key="21">
    <source>
        <dbReference type="Proteomes" id="UP000694621"/>
    </source>
</evidence>
<dbReference type="InterPro" id="IPR046328">
    <property type="entry name" value="ETS_fam"/>
</dbReference>
<evidence type="ECO:0000256" key="3">
    <source>
        <dbReference type="ARBA" id="ARBA00022491"/>
    </source>
</evidence>
<dbReference type="FunFam" id="1.10.10.10:FF:000176">
    <property type="entry name" value="transcription factor ETV6 isoform X2"/>
    <property type="match status" value="1"/>
</dbReference>
<evidence type="ECO:0000256" key="7">
    <source>
        <dbReference type="ARBA" id="ARBA00022990"/>
    </source>
</evidence>
<evidence type="ECO:0000256" key="12">
    <source>
        <dbReference type="ARBA" id="ARBA00055208"/>
    </source>
</evidence>
<dbReference type="InterPro" id="IPR013761">
    <property type="entry name" value="SAM/pointed_sf"/>
</dbReference>
<evidence type="ECO:0000256" key="11">
    <source>
        <dbReference type="ARBA" id="ARBA00023242"/>
    </source>
</evidence>
<dbReference type="GO" id="GO:0000981">
    <property type="term" value="F:DNA-binding transcription factor activity, RNA polymerase II-specific"/>
    <property type="evidence" value="ECO:0007669"/>
    <property type="project" value="UniProtKB-ARBA"/>
</dbReference>
<evidence type="ECO:0000256" key="5">
    <source>
        <dbReference type="ARBA" id="ARBA00022553"/>
    </source>
</evidence>
<keyword evidence="3" id="KW-0678">Repressor</keyword>
<evidence type="ECO:0000256" key="4">
    <source>
        <dbReference type="ARBA" id="ARBA00022499"/>
    </source>
</evidence>
<evidence type="ECO:0000313" key="20">
    <source>
        <dbReference type="Ensembl" id="ENSAMXP00005023356.1"/>
    </source>
</evidence>
<accession>A0A8B9JLE5</accession>
<feature type="domain" description="PNT" evidence="19">
    <location>
        <begin position="69"/>
        <end position="153"/>
    </location>
</feature>
<name>A0A8B9JLE5_ASTMX</name>
<keyword evidence="9 15" id="KW-0238">DNA-binding</keyword>
<evidence type="ECO:0000256" key="6">
    <source>
        <dbReference type="ARBA" id="ARBA00022843"/>
    </source>
</evidence>
<evidence type="ECO:0000256" key="16">
    <source>
        <dbReference type="SAM" id="MobiDB-lite"/>
    </source>
</evidence>
<organism evidence="20 21">
    <name type="scientific">Astyanax mexicanus</name>
    <name type="common">Blind cave fish</name>
    <name type="synonym">Astyanax fasciatus mexicanus</name>
    <dbReference type="NCBI Taxonomy" id="7994"/>
    <lineage>
        <taxon>Eukaryota</taxon>
        <taxon>Metazoa</taxon>
        <taxon>Chordata</taxon>
        <taxon>Craniata</taxon>
        <taxon>Vertebrata</taxon>
        <taxon>Euteleostomi</taxon>
        <taxon>Actinopterygii</taxon>
        <taxon>Neopterygii</taxon>
        <taxon>Teleostei</taxon>
        <taxon>Ostariophysi</taxon>
        <taxon>Characiformes</taxon>
        <taxon>Characoidei</taxon>
        <taxon>Acestrorhamphidae</taxon>
        <taxon>Acestrorhamphinae</taxon>
        <taxon>Astyanax</taxon>
    </lineage>
</organism>